<evidence type="ECO:0000256" key="3">
    <source>
        <dbReference type="ARBA" id="ARBA00022475"/>
    </source>
</evidence>
<feature type="transmembrane region" description="Helical" evidence="7">
    <location>
        <begin position="99"/>
        <end position="122"/>
    </location>
</feature>
<evidence type="ECO:0000256" key="7">
    <source>
        <dbReference type="SAM" id="Phobius"/>
    </source>
</evidence>
<dbReference type="RefSeq" id="WP_011892372.1">
    <property type="nucleotide sequence ID" value="NZ_JACKST010000055.1"/>
</dbReference>
<dbReference type="OMA" id="MWPLYAA"/>
<sequence>MAPLSPTAQRAPLLAAGFTTAFGAHAVAGTLGTTTTGTAASLLTLGAMLAIYDGAEVILKPLFGTLADRIGARTVLIAGLAVFAVASLSFAVADETAWLWAARLGQGIGAAAFSPAASALVARLAPASGQGRAFGTYGSYKSVGYTLGPLIGGAIVTFGGLQALFAVMAALAAAVAVWAAVAVPRLAVLPRTRQTLLDTVRRFSESSFVTPTLALAAATAALSAGVGFLPVLGTDFGLSPVVTGAVVSVLALTTAVVQPLAGRAADSGRISLTSGLFTGVVVTAAGVAAAALPGLVGLLGGAVVIGVGCGLITPLAFTMLARSTPEERLGQTMGAAEIGRECGDAAGPLVVAAIAAASTVPFGFLGLAAVVAASGVGVRRGRGRVGGVG</sequence>
<dbReference type="InterPro" id="IPR011701">
    <property type="entry name" value="MFS"/>
</dbReference>
<dbReference type="GO" id="GO:0022857">
    <property type="term" value="F:transmembrane transporter activity"/>
    <property type="evidence" value="ECO:0007669"/>
    <property type="project" value="InterPro"/>
</dbReference>
<feature type="transmembrane region" description="Helical" evidence="7">
    <location>
        <begin position="238"/>
        <end position="258"/>
    </location>
</feature>
<evidence type="ECO:0000256" key="6">
    <source>
        <dbReference type="ARBA" id="ARBA00023136"/>
    </source>
</evidence>
<dbReference type="InterPro" id="IPR020846">
    <property type="entry name" value="MFS_dom"/>
</dbReference>
<keyword evidence="4 7" id="KW-0812">Transmembrane</keyword>
<evidence type="ECO:0000256" key="5">
    <source>
        <dbReference type="ARBA" id="ARBA00022989"/>
    </source>
</evidence>
<proteinExistence type="predicted"/>
<evidence type="ECO:0000256" key="8">
    <source>
        <dbReference type="SAM" id="SignalP"/>
    </source>
</evidence>
<evidence type="ECO:0000256" key="4">
    <source>
        <dbReference type="ARBA" id="ARBA00022692"/>
    </source>
</evidence>
<feature type="signal peptide" evidence="8">
    <location>
        <begin position="1"/>
        <end position="26"/>
    </location>
</feature>
<dbReference type="EMBL" id="UGQM01000001">
    <property type="protein sequence ID" value="STZ45747.1"/>
    <property type="molecule type" value="Genomic_DNA"/>
</dbReference>
<keyword evidence="3" id="KW-1003">Cell membrane</keyword>
<keyword evidence="6 7" id="KW-0472">Membrane</keyword>
<dbReference type="Proteomes" id="UP000254291">
    <property type="component" value="Unassembled WGS sequence"/>
</dbReference>
<dbReference type="Pfam" id="PF07690">
    <property type="entry name" value="MFS_1"/>
    <property type="match status" value="2"/>
</dbReference>
<feature type="transmembrane region" description="Helical" evidence="7">
    <location>
        <begin position="270"/>
        <end position="292"/>
    </location>
</feature>
<dbReference type="SUPFAM" id="SSF103473">
    <property type="entry name" value="MFS general substrate transporter"/>
    <property type="match status" value="1"/>
</dbReference>
<feature type="transmembrane region" description="Helical" evidence="7">
    <location>
        <begin position="75"/>
        <end position="93"/>
    </location>
</feature>
<feature type="transmembrane region" description="Helical" evidence="7">
    <location>
        <begin position="167"/>
        <end position="188"/>
    </location>
</feature>
<comment type="subcellular location">
    <subcellularLocation>
        <location evidence="1">Cell membrane</location>
        <topology evidence="1">Multi-pass membrane protein</topology>
    </subcellularLocation>
</comment>
<evidence type="ECO:0000313" key="11">
    <source>
        <dbReference type="Proteomes" id="UP000254291"/>
    </source>
</evidence>
<protein>
    <submittedName>
        <fullName evidence="10">Major facilitator transporter</fullName>
    </submittedName>
</protein>
<gene>
    <name evidence="10" type="primary">mdtH_5</name>
    <name evidence="10" type="ORF">NCTC10742_05008</name>
</gene>
<keyword evidence="2" id="KW-0813">Transport</keyword>
<dbReference type="Gene3D" id="1.20.1250.20">
    <property type="entry name" value="MFS general substrate transporter like domains"/>
    <property type="match status" value="1"/>
</dbReference>
<dbReference type="InterPro" id="IPR001958">
    <property type="entry name" value="Tet-R_TetA/multi-R_MdtG-like"/>
</dbReference>
<feature type="transmembrane region" description="Helical" evidence="7">
    <location>
        <begin position="208"/>
        <end position="232"/>
    </location>
</feature>
<dbReference type="AlphaFoldDB" id="A0A378SWF3"/>
<dbReference type="PANTHER" id="PTHR23517">
    <property type="entry name" value="RESISTANCE PROTEIN MDTM, PUTATIVE-RELATED-RELATED"/>
    <property type="match status" value="1"/>
</dbReference>
<feature type="chain" id="PRO_5039098464" evidence="8">
    <location>
        <begin position="27"/>
        <end position="389"/>
    </location>
</feature>
<evidence type="ECO:0000256" key="2">
    <source>
        <dbReference type="ARBA" id="ARBA00022448"/>
    </source>
</evidence>
<dbReference type="GO" id="GO:0005886">
    <property type="term" value="C:plasma membrane"/>
    <property type="evidence" value="ECO:0007669"/>
    <property type="project" value="UniProtKB-SubCell"/>
</dbReference>
<keyword evidence="8" id="KW-0732">Signal</keyword>
<evidence type="ECO:0000313" key="10">
    <source>
        <dbReference type="EMBL" id="STZ45747.1"/>
    </source>
</evidence>
<feature type="transmembrane region" description="Helical" evidence="7">
    <location>
        <begin position="143"/>
        <end position="161"/>
    </location>
</feature>
<accession>A0A378SWF3</accession>
<dbReference type="PROSITE" id="PS50850">
    <property type="entry name" value="MFS"/>
    <property type="match status" value="1"/>
</dbReference>
<dbReference type="PRINTS" id="PR01035">
    <property type="entry name" value="TCRTETA"/>
</dbReference>
<name>A0A378SWF3_9MYCO</name>
<keyword evidence="5 7" id="KW-1133">Transmembrane helix</keyword>
<reference evidence="10 11" key="1">
    <citation type="submission" date="2018-06" db="EMBL/GenBank/DDBJ databases">
        <authorList>
            <consortium name="Pathogen Informatics"/>
            <person name="Doyle S."/>
        </authorList>
    </citation>
    <scope>NUCLEOTIDE SEQUENCE [LARGE SCALE GENOMIC DNA]</scope>
    <source>
        <strain evidence="10 11">NCTC10742</strain>
    </source>
</reference>
<evidence type="ECO:0000256" key="1">
    <source>
        <dbReference type="ARBA" id="ARBA00004651"/>
    </source>
</evidence>
<feature type="domain" description="Major facilitator superfamily (MFS) profile" evidence="9">
    <location>
        <begin position="1"/>
        <end position="384"/>
    </location>
</feature>
<evidence type="ECO:0000259" key="9">
    <source>
        <dbReference type="PROSITE" id="PS50850"/>
    </source>
</evidence>
<organism evidence="10 11">
    <name type="scientific">Mycolicibacterium gilvum</name>
    <dbReference type="NCBI Taxonomy" id="1804"/>
    <lineage>
        <taxon>Bacteria</taxon>
        <taxon>Bacillati</taxon>
        <taxon>Actinomycetota</taxon>
        <taxon>Actinomycetes</taxon>
        <taxon>Mycobacteriales</taxon>
        <taxon>Mycobacteriaceae</taxon>
        <taxon>Mycolicibacterium</taxon>
    </lineage>
</organism>
<dbReference type="InterPro" id="IPR036259">
    <property type="entry name" value="MFS_trans_sf"/>
</dbReference>
<dbReference type="InterPro" id="IPR050171">
    <property type="entry name" value="MFS_Transporters"/>
</dbReference>
<feature type="transmembrane region" description="Helical" evidence="7">
    <location>
        <begin position="298"/>
        <end position="321"/>
    </location>
</feature>